<dbReference type="InterPro" id="IPR018759">
    <property type="entry name" value="BBP2_2"/>
</dbReference>
<sequence>MVHAWCSLSRNHFQVKGEGAYMGNAQNDRLYTRTRVWSFSVIVLVGVLCIWNSAAHALWIGQSQINPYVEVQGMYESNIFEVNEDLGEEESDFITMVSPGIDLLFPTFEDSIYRLMASYRADFKFYTNHDDADIDPDGELNTVDHRFDGQLQLNFASGLRLKSGYTLNMTSTDPDFQGDERDEYLDHRFLVQAGYAFVDRYEVEVQYSGGIRSFDEEEDEIDDFTTHGIEMTAFYQLFPRLSVLAGGSYAMYDREEPVFSDSDEYAGFGGARYEVSERTAGILKVGAIAKEFDEDGFEDTTELYLSGEAQVEFSESTSLHARLRRSITEAATTNNTADNGAYYITTSLNARVSHALAALPNLSLFGSFFYSNEDYPDDPEERSDDNLEAGVGVNYQFLRYITAGASYTYKTTDSSLDSEDFTNNIAMFSIRGKL</sequence>
<protein>
    <submittedName>
        <fullName evidence="2">Outer membrane beta-barrel protein</fullName>
    </submittedName>
</protein>
<gene>
    <name evidence="2" type="ORF">GF339_15745</name>
</gene>
<reference evidence="2" key="1">
    <citation type="submission" date="2019-11" db="EMBL/GenBank/DDBJ databases">
        <title>Microbial mats filling the niche in hypersaline microbial mats.</title>
        <authorList>
            <person name="Wong H.L."/>
            <person name="Macleod F.I."/>
            <person name="White R.A. III"/>
            <person name="Burns B.P."/>
        </authorList>
    </citation>
    <scope>NUCLEOTIDE SEQUENCE</scope>
    <source>
        <strain evidence="2">Rbin_158</strain>
    </source>
</reference>
<keyword evidence="1" id="KW-0472">Membrane</keyword>
<evidence type="ECO:0000313" key="2">
    <source>
        <dbReference type="EMBL" id="MBD3326038.1"/>
    </source>
</evidence>
<organism evidence="2 3">
    <name type="scientific">candidate division KSB3 bacterium</name>
    <dbReference type="NCBI Taxonomy" id="2044937"/>
    <lineage>
        <taxon>Bacteria</taxon>
        <taxon>candidate division KSB3</taxon>
    </lineage>
</organism>
<evidence type="ECO:0000256" key="1">
    <source>
        <dbReference type="SAM" id="Phobius"/>
    </source>
</evidence>
<dbReference type="SUPFAM" id="SSF56935">
    <property type="entry name" value="Porins"/>
    <property type="match status" value="1"/>
</dbReference>
<keyword evidence="1" id="KW-1133">Transmembrane helix</keyword>
<evidence type="ECO:0000313" key="3">
    <source>
        <dbReference type="Proteomes" id="UP000649604"/>
    </source>
</evidence>
<dbReference type="AlphaFoldDB" id="A0A9D5Q740"/>
<dbReference type="Proteomes" id="UP000649604">
    <property type="component" value="Unassembled WGS sequence"/>
</dbReference>
<dbReference type="EMBL" id="WJJP01000518">
    <property type="protein sequence ID" value="MBD3326038.1"/>
    <property type="molecule type" value="Genomic_DNA"/>
</dbReference>
<keyword evidence="1" id="KW-0812">Transmembrane</keyword>
<feature type="transmembrane region" description="Helical" evidence="1">
    <location>
        <begin position="36"/>
        <end position="59"/>
    </location>
</feature>
<dbReference type="Pfam" id="PF10082">
    <property type="entry name" value="BBP2_2"/>
    <property type="match status" value="1"/>
</dbReference>
<name>A0A9D5Q740_9BACT</name>
<accession>A0A9D5Q740</accession>
<proteinExistence type="predicted"/>
<comment type="caution">
    <text evidence="2">The sequence shown here is derived from an EMBL/GenBank/DDBJ whole genome shotgun (WGS) entry which is preliminary data.</text>
</comment>